<gene>
    <name evidence="2" type="ORF">FB567DRAFT_13446</name>
</gene>
<evidence type="ECO:0000256" key="1">
    <source>
        <dbReference type="SAM" id="MobiDB-lite"/>
    </source>
</evidence>
<accession>A0A8K0RKB9</accession>
<proteinExistence type="predicted"/>
<sequence>MASCCQTCQHRNHAVQTLSTETSKLDVCFITLNFQAPIISNSSAYTTLNTVLNNIIDSVETSAHPTTFTSWSPCLTNQDTAVIVTTAKETCSSSMSPVFDGLRQYLRRPPHVQHIYFDYSILSLAASSPEQRVACDIYQLQAPNPGIAAAIGKHFGWNPARSSLTLQMSSCVSAAFSHPGDLIKDYWAWAELQHEDTISPSTVGSSFASSHETLPKPSPLINWNSDEKNMSLPFPEDDRVEPQAMDDETLIMIFQWTSHAGADRFKHPLQASYGPNGQEVRKDMWESQVAHPLRQLQGIGATLGTYKLELRAVEPRVTVRARADEHVAGRVRSGSKRLSVMASGLSERVSGLWR</sequence>
<dbReference type="AlphaFoldDB" id="A0A8K0RKB9"/>
<evidence type="ECO:0000313" key="2">
    <source>
        <dbReference type="EMBL" id="KAH7094788.1"/>
    </source>
</evidence>
<feature type="compositionally biased region" description="Polar residues" evidence="1">
    <location>
        <begin position="203"/>
        <end position="212"/>
    </location>
</feature>
<organism evidence="2 3">
    <name type="scientific">Paraphoma chrysanthemicola</name>
    <dbReference type="NCBI Taxonomy" id="798071"/>
    <lineage>
        <taxon>Eukaryota</taxon>
        <taxon>Fungi</taxon>
        <taxon>Dikarya</taxon>
        <taxon>Ascomycota</taxon>
        <taxon>Pezizomycotina</taxon>
        <taxon>Dothideomycetes</taxon>
        <taxon>Pleosporomycetidae</taxon>
        <taxon>Pleosporales</taxon>
        <taxon>Pleosporineae</taxon>
        <taxon>Phaeosphaeriaceae</taxon>
        <taxon>Paraphoma</taxon>
    </lineage>
</organism>
<protein>
    <submittedName>
        <fullName evidence="2">Uncharacterized protein</fullName>
    </submittedName>
</protein>
<comment type="caution">
    <text evidence="2">The sequence shown here is derived from an EMBL/GenBank/DDBJ whole genome shotgun (WGS) entry which is preliminary data.</text>
</comment>
<keyword evidence="3" id="KW-1185">Reference proteome</keyword>
<name>A0A8K0RKB9_9PLEO</name>
<dbReference type="EMBL" id="JAGMVJ010000001">
    <property type="protein sequence ID" value="KAH7094788.1"/>
    <property type="molecule type" value="Genomic_DNA"/>
</dbReference>
<feature type="region of interest" description="Disordered" evidence="1">
    <location>
        <begin position="203"/>
        <end position="226"/>
    </location>
</feature>
<dbReference type="Proteomes" id="UP000813461">
    <property type="component" value="Unassembled WGS sequence"/>
</dbReference>
<reference evidence="2" key="1">
    <citation type="journal article" date="2021" name="Nat. Commun.">
        <title>Genetic determinants of endophytism in the Arabidopsis root mycobiome.</title>
        <authorList>
            <person name="Mesny F."/>
            <person name="Miyauchi S."/>
            <person name="Thiergart T."/>
            <person name="Pickel B."/>
            <person name="Atanasova L."/>
            <person name="Karlsson M."/>
            <person name="Huettel B."/>
            <person name="Barry K.W."/>
            <person name="Haridas S."/>
            <person name="Chen C."/>
            <person name="Bauer D."/>
            <person name="Andreopoulos W."/>
            <person name="Pangilinan J."/>
            <person name="LaButti K."/>
            <person name="Riley R."/>
            <person name="Lipzen A."/>
            <person name="Clum A."/>
            <person name="Drula E."/>
            <person name="Henrissat B."/>
            <person name="Kohler A."/>
            <person name="Grigoriev I.V."/>
            <person name="Martin F.M."/>
            <person name="Hacquard S."/>
        </authorList>
    </citation>
    <scope>NUCLEOTIDE SEQUENCE</scope>
    <source>
        <strain evidence="2">MPI-SDFR-AT-0120</strain>
    </source>
</reference>
<dbReference type="OrthoDB" id="3788658at2759"/>
<evidence type="ECO:0000313" key="3">
    <source>
        <dbReference type="Proteomes" id="UP000813461"/>
    </source>
</evidence>